<comment type="caution">
    <text evidence="2">The sequence shown here is derived from an EMBL/GenBank/DDBJ whole genome shotgun (WGS) entry which is preliminary data.</text>
</comment>
<dbReference type="AlphaFoldDB" id="A0AAD3P8E6"/>
<keyword evidence="3" id="KW-1185">Reference proteome</keyword>
<dbReference type="Proteomes" id="UP001279734">
    <property type="component" value="Unassembled WGS sequence"/>
</dbReference>
<reference evidence="2" key="1">
    <citation type="submission" date="2023-05" db="EMBL/GenBank/DDBJ databases">
        <title>Nepenthes gracilis genome sequencing.</title>
        <authorList>
            <person name="Fukushima K."/>
        </authorList>
    </citation>
    <scope>NUCLEOTIDE SEQUENCE</scope>
    <source>
        <strain evidence="2">SING2019-196</strain>
    </source>
</reference>
<sequence length="174" mass="18513">MHPADVGIDESLATDPSPSSRATPVDHHGSTPGSAPLALGCVLPGWVSSCRGLFAQLGCSFARYGVVASLAMLTWPREDNLVSWMYQQTPDLASRRSPSDSTGIAEDSRLSALLPAWTESPSTKAGSHRNALPLKEVSWVAALGSTDVTMMQQDDSVKTWIQIQHPLQSTARGG</sequence>
<feature type="region of interest" description="Disordered" evidence="1">
    <location>
        <begin position="1"/>
        <end position="31"/>
    </location>
</feature>
<evidence type="ECO:0000313" key="2">
    <source>
        <dbReference type="EMBL" id="GMH00970.1"/>
    </source>
</evidence>
<accession>A0AAD3P8E6</accession>
<gene>
    <name evidence="2" type="ORF">Nepgr_002809</name>
</gene>
<protein>
    <submittedName>
        <fullName evidence="2">Uncharacterized protein</fullName>
    </submittedName>
</protein>
<proteinExistence type="predicted"/>
<organism evidence="2 3">
    <name type="scientific">Nepenthes gracilis</name>
    <name type="common">Slender pitcher plant</name>
    <dbReference type="NCBI Taxonomy" id="150966"/>
    <lineage>
        <taxon>Eukaryota</taxon>
        <taxon>Viridiplantae</taxon>
        <taxon>Streptophyta</taxon>
        <taxon>Embryophyta</taxon>
        <taxon>Tracheophyta</taxon>
        <taxon>Spermatophyta</taxon>
        <taxon>Magnoliopsida</taxon>
        <taxon>eudicotyledons</taxon>
        <taxon>Gunneridae</taxon>
        <taxon>Pentapetalae</taxon>
        <taxon>Caryophyllales</taxon>
        <taxon>Nepenthaceae</taxon>
        <taxon>Nepenthes</taxon>
    </lineage>
</organism>
<evidence type="ECO:0000313" key="3">
    <source>
        <dbReference type="Proteomes" id="UP001279734"/>
    </source>
</evidence>
<name>A0AAD3P8E6_NEPGR</name>
<dbReference type="EMBL" id="BSYO01000002">
    <property type="protein sequence ID" value="GMH00970.1"/>
    <property type="molecule type" value="Genomic_DNA"/>
</dbReference>
<evidence type="ECO:0000256" key="1">
    <source>
        <dbReference type="SAM" id="MobiDB-lite"/>
    </source>
</evidence>